<dbReference type="WBParaSite" id="PSAMB.scaffold22852size469.g38736.t1">
    <property type="protein sequence ID" value="PSAMB.scaffold22852size469.g38736.t1"/>
    <property type="gene ID" value="PSAMB.scaffold22852size469.g38736"/>
</dbReference>
<dbReference type="GO" id="GO:0051959">
    <property type="term" value="F:dynein light intermediate chain binding"/>
    <property type="evidence" value="ECO:0007669"/>
    <property type="project" value="InterPro"/>
</dbReference>
<dbReference type="GO" id="GO:0007018">
    <property type="term" value="P:microtubule-based movement"/>
    <property type="evidence" value="ECO:0007669"/>
    <property type="project" value="InterPro"/>
</dbReference>
<evidence type="ECO:0000313" key="1">
    <source>
        <dbReference type="Proteomes" id="UP000887566"/>
    </source>
</evidence>
<protein>
    <submittedName>
        <fullName evidence="2">Uncharacterized protein</fullName>
    </submittedName>
</protein>
<name>A0A914VRI9_9BILA</name>
<dbReference type="PANTHER" id="PTHR45703">
    <property type="entry name" value="DYNEIN HEAVY CHAIN"/>
    <property type="match status" value="1"/>
</dbReference>
<dbReference type="AlphaFoldDB" id="A0A914VRI9"/>
<organism evidence="1 2">
    <name type="scientific">Plectus sambesii</name>
    <dbReference type="NCBI Taxonomy" id="2011161"/>
    <lineage>
        <taxon>Eukaryota</taxon>
        <taxon>Metazoa</taxon>
        <taxon>Ecdysozoa</taxon>
        <taxon>Nematoda</taxon>
        <taxon>Chromadorea</taxon>
        <taxon>Plectida</taxon>
        <taxon>Plectina</taxon>
        <taxon>Plectoidea</taxon>
        <taxon>Plectidae</taxon>
        <taxon>Plectus</taxon>
    </lineage>
</organism>
<dbReference type="GO" id="GO:0030286">
    <property type="term" value="C:dynein complex"/>
    <property type="evidence" value="ECO:0007669"/>
    <property type="project" value="InterPro"/>
</dbReference>
<reference evidence="2" key="1">
    <citation type="submission" date="2022-11" db="UniProtKB">
        <authorList>
            <consortium name="WormBaseParasite"/>
        </authorList>
    </citation>
    <scope>IDENTIFICATION</scope>
</reference>
<dbReference type="GO" id="GO:0045505">
    <property type="term" value="F:dynein intermediate chain binding"/>
    <property type="evidence" value="ECO:0007669"/>
    <property type="project" value="InterPro"/>
</dbReference>
<proteinExistence type="predicted"/>
<dbReference type="PANTHER" id="PTHR45703:SF1">
    <property type="entry name" value="DYNEINS HEAVY CHAIN"/>
    <property type="match status" value="1"/>
</dbReference>
<dbReference type="Gene3D" id="1.10.287.2610">
    <property type="match status" value="1"/>
</dbReference>
<evidence type="ECO:0000313" key="2">
    <source>
        <dbReference type="WBParaSite" id="PSAMB.scaffold22852size469.g38736.t1"/>
    </source>
</evidence>
<accession>A0A914VRI9</accession>
<dbReference type="Proteomes" id="UP000887566">
    <property type="component" value="Unplaced"/>
</dbReference>
<keyword evidence="1" id="KW-1185">Reference proteome</keyword>
<sequence>MSSIDTLAAAPTSARFMELLRTFRSLTERKQKAIEMLRSRYQTGVDKLEFAQSQINVMQAELQRLRPELIRT</sequence>
<dbReference type="InterPro" id="IPR026983">
    <property type="entry name" value="DHC"/>
</dbReference>